<evidence type="ECO:0000313" key="4">
    <source>
        <dbReference type="Proteomes" id="UP001153069"/>
    </source>
</evidence>
<organism evidence="3 4">
    <name type="scientific">Seminavis robusta</name>
    <dbReference type="NCBI Taxonomy" id="568900"/>
    <lineage>
        <taxon>Eukaryota</taxon>
        <taxon>Sar</taxon>
        <taxon>Stramenopiles</taxon>
        <taxon>Ochrophyta</taxon>
        <taxon>Bacillariophyta</taxon>
        <taxon>Bacillariophyceae</taxon>
        <taxon>Bacillariophycidae</taxon>
        <taxon>Naviculales</taxon>
        <taxon>Naviculaceae</taxon>
        <taxon>Seminavis</taxon>
    </lineage>
</organism>
<keyword evidence="4" id="KW-1185">Reference proteome</keyword>
<feature type="domain" description="TFIIH p62 subunit N-terminal" evidence="2">
    <location>
        <begin position="948"/>
        <end position="1021"/>
    </location>
</feature>
<evidence type="ECO:0000259" key="2">
    <source>
        <dbReference type="Pfam" id="PF08567"/>
    </source>
</evidence>
<feature type="compositionally biased region" description="Basic and acidic residues" evidence="1">
    <location>
        <begin position="277"/>
        <end position="289"/>
    </location>
</feature>
<gene>
    <name evidence="3" type="ORF">SEMRO_286_G108360.1</name>
</gene>
<feature type="domain" description="TFIIH p62 subunit N-terminal" evidence="2">
    <location>
        <begin position="727"/>
        <end position="794"/>
    </location>
</feature>
<dbReference type="CDD" id="cd13229">
    <property type="entry name" value="PH_TFIIH"/>
    <property type="match status" value="4"/>
</dbReference>
<dbReference type="GO" id="GO:0006289">
    <property type="term" value="P:nucleotide-excision repair"/>
    <property type="evidence" value="ECO:0007669"/>
    <property type="project" value="InterPro"/>
</dbReference>
<dbReference type="PANTHER" id="PTHR12856">
    <property type="entry name" value="TRANSCRIPTION INITIATION FACTOR IIH-RELATED"/>
    <property type="match status" value="1"/>
</dbReference>
<feature type="domain" description="TFIIH p62 subunit N-terminal" evidence="2">
    <location>
        <begin position="836"/>
        <end position="894"/>
    </location>
</feature>
<comment type="caution">
    <text evidence="3">The sequence shown here is derived from an EMBL/GenBank/DDBJ whole genome shotgun (WGS) entry which is preliminary data.</text>
</comment>
<feature type="domain" description="TFIIH p62 subunit N-terminal" evidence="2">
    <location>
        <begin position="476"/>
        <end position="542"/>
    </location>
</feature>
<dbReference type="GO" id="GO:0006351">
    <property type="term" value="P:DNA-templated transcription"/>
    <property type="evidence" value="ECO:0007669"/>
    <property type="project" value="InterPro"/>
</dbReference>
<feature type="region of interest" description="Disordered" evidence="1">
    <location>
        <begin position="1025"/>
        <end position="1067"/>
    </location>
</feature>
<dbReference type="InterPro" id="IPR013876">
    <property type="entry name" value="TFIIH_BTF_p62_N"/>
</dbReference>
<feature type="compositionally biased region" description="Acidic residues" evidence="1">
    <location>
        <begin position="211"/>
        <end position="225"/>
    </location>
</feature>
<evidence type="ECO:0000256" key="1">
    <source>
        <dbReference type="SAM" id="MobiDB-lite"/>
    </source>
</evidence>
<feature type="compositionally biased region" description="Basic and acidic residues" evidence="1">
    <location>
        <begin position="14"/>
        <end position="28"/>
    </location>
</feature>
<feature type="compositionally biased region" description="Basic and acidic residues" evidence="1">
    <location>
        <begin position="686"/>
        <end position="709"/>
    </location>
</feature>
<dbReference type="InterPro" id="IPR011993">
    <property type="entry name" value="PH-like_dom_sf"/>
</dbReference>
<dbReference type="Pfam" id="PF08567">
    <property type="entry name" value="PH_TFIIH"/>
    <property type="match status" value="7"/>
</dbReference>
<protein>
    <recommendedName>
        <fullName evidence="2">TFIIH p62 subunit N-terminal domain-containing protein</fullName>
    </recommendedName>
</protein>
<feature type="compositionally biased region" description="Polar residues" evidence="1">
    <location>
        <begin position="986"/>
        <end position="996"/>
    </location>
</feature>
<feature type="domain" description="TFIIH p62 subunit N-terminal" evidence="2">
    <location>
        <begin position="604"/>
        <end position="679"/>
    </location>
</feature>
<dbReference type="Proteomes" id="UP001153069">
    <property type="component" value="Unassembled WGS sequence"/>
</dbReference>
<reference evidence="3" key="1">
    <citation type="submission" date="2020-06" db="EMBL/GenBank/DDBJ databases">
        <authorList>
            <consortium name="Plant Systems Biology data submission"/>
        </authorList>
    </citation>
    <scope>NUCLEOTIDE SEQUENCE</scope>
    <source>
        <strain evidence="3">D6</strain>
    </source>
</reference>
<feature type="compositionally biased region" description="Acidic residues" evidence="1">
    <location>
        <begin position="29"/>
        <end position="39"/>
    </location>
</feature>
<feature type="compositionally biased region" description="Basic and acidic residues" evidence="1">
    <location>
        <begin position="552"/>
        <end position="570"/>
    </location>
</feature>
<dbReference type="SUPFAM" id="SSF50729">
    <property type="entry name" value="PH domain-like"/>
    <property type="match status" value="6"/>
</dbReference>
<feature type="compositionally biased region" description="Acidic residues" evidence="1">
    <location>
        <begin position="380"/>
        <end position="389"/>
    </location>
</feature>
<dbReference type="Gene3D" id="2.30.29.30">
    <property type="entry name" value="Pleckstrin-homology domain (PH domain)/Phosphotyrosine-binding domain (PTB)"/>
    <property type="match status" value="6"/>
</dbReference>
<accession>A0A9N8DRF0</accession>
<feature type="domain" description="TFIIH p62 subunit N-terminal" evidence="2">
    <location>
        <begin position="1178"/>
        <end position="1248"/>
    </location>
</feature>
<proteinExistence type="predicted"/>
<feature type="compositionally biased region" description="Pro residues" evidence="1">
    <location>
        <begin position="196"/>
        <end position="206"/>
    </location>
</feature>
<feature type="compositionally biased region" description="Basic residues" evidence="1">
    <location>
        <begin position="112"/>
        <end position="125"/>
    </location>
</feature>
<feature type="compositionally biased region" description="Polar residues" evidence="1">
    <location>
        <begin position="260"/>
        <end position="275"/>
    </location>
</feature>
<feature type="region of interest" description="Disordered" evidence="1">
    <location>
        <begin position="552"/>
        <end position="586"/>
    </location>
</feature>
<feature type="compositionally biased region" description="Acidic residues" evidence="1">
    <location>
        <begin position="438"/>
        <end position="449"/>
    </location>
</feature>
<evidence type="ECO:0000313" key="3">
    <source>
        <dbReference type="EMBL" id="CAB9506955.1"/>
    </source>
</evidence>
<dbReference type="EMBL" id="CAICTM010000285">
    <property type="protein sequence ID" value="CAB9506955.1"/>
    <property type="molecule type" value="Genomic_DNA"/>
</dbReference>
<feature type="compositionally biased region" description="Basic residues" evidence="1">
    <location>
        <begin position="42"/>
        <end position="55"/>
    </location>
</feature>
<dbReference type="GO" id="GO:0000439">
    <property type="term" value="C:transcription factor TFIIH core complex"/>
    <property type="evidence" value="ECO:0007669"/>
    <property type="project" value="InterPro"/>
</dbReference>
<feature type="region of interest" description="Disordered" evidence="1">
    <location>
        <begin position="966"/>
        <end position="996"/>
    </location>
</feature>
<feature type="compositionally biased region" description="Basic and acidic residues" evidence="1">
    <location>
        <begin position="399"/>
        <end position="412"/>
    </location>
</feature>
<feature type="compositionally biased region" description="Acidic residues" evidence="1">
    <location>
        <begin position="58"/>
        <end position="77"/>
    </location>
</feature>
<sequence>MTSPPKRKPSQLWQEEKSKADDVRRRDDSEEEDSEDDDDKPTKKKAKPVAAKKKARVEDDDDEEEESEEEESDDEDDKPTKKKPVAVKKKAKVDDDDDSEEEDSDDEDGKPAKKKTKPVAAKKKAKVDEEDDDDDDDEEESEEEESDDEDENPTKKKAKPVGVKKNAKVDDDDEEEEDDSEKEDASETDDDSEGRVPPPPPPPPPVAKNEVDDEDSEEGLEDEDVTLGTPKQDDKPKWEVEYSDDDESESASAEVTSDTHPNQQARRVQPTTAQDTDGGHPEDKSKWEVEYSDDESESADPVVTNDTVAKPQALGPETDGGDPPSKPSWDVEYSDDEDDEGGSKDVADAEGDGQAAEKSGNEGGESSETKKAPGSWEVQYSDDEEEDEGTTQGKGLVSQKDENTTKADRDSDQVDQSSDQSIQAENGTKSATAKEDDSTAEESQDDDSCDGAPSARTLDQNNDAEMEGIVHRNIRFKKSSGCITLSKTELCFQPEDAPQADVLRVSYDNISKQQASPPAHPKSLLKLVLSDGGQGLTFELSGRAALEGLRKDIADKKESDTKADAKDSTNDHAAASPDQKSSEPTAINDSDAYAIIEHVELKGISGSLLLMDEQIKFKPKESNNSEGRYDSILWSDILKQQGTPAKSSKAMMKVSLQNGQSLTISFRERPSMEKLQKEIAKKRRSGGKEDKGGSDRGKEDGNDRGTDVEKQANVEASAISFFPRVAYQTETGSISLFDKHFLYSSNEAEGTKISVNWVELAKFQASPPAHPKAMLKVTLKSEKKLTFQLENSDELVRLKSDLAKLWNHGKGNASTASGSPQETPLAVFEKVSVRESVGQLSLTSAGLDFQASGTDNPENFHVPWKLIEKQQASPPSHPVSMLKLVLSEGKPIKLNLESRPVLMQLRDAIATEGKNLSASSNGLDSKKIGLKSSATQGDSNGAVYGGVKFKSRSGSLRLSDTHLLFEPDNNGESTGADSVEWEKVTKTQATPASSAKSMMKVMLKDGKALTFQLEERETMMELQKDINQRRRSPPATQSQRSVSPSRTKGRQSEVLSKVNEDAADSTVYDDVQHKSKTGSLRLTNKELVFEPNGDGEGAKPVGWDKVARTQGTPASSAKVMLKVVMTDGDALAFQLKDRPVLVKLQKDIQQRRYVAAQAAKGGSAEKEYKSVRSGTSVGTLQLTKDQLVFVPDDQGGEQKTVAWRDVAKQQSSPKFSPKAMLKLQMGDGTSVTFQLNTREDLDEINDIVKKHLSANKSAARTEPATMSDKVYTKSYDVEGSELDRLKALKDAKKRRQSKKAWPPPSS</sequence>
<feature type="region of interest" description="Disordered" evidence="1">
    <location>
        <begin position="1"/>
        <end position="468"/>
    </location>
</feature>
<name>A0A9N8DRF0_9STRA</name>
<feature type="compositionally biased region" description="Polar residues" evidence="1">
    <location>
        <begin position="1034"/>
        <end position="1046"/>
    </location>
</feature>
<feature type="compositionally biased region" description="Acidic residues" evidence="1">
    <location>
        <begin position="170"/>
        <end position="192"/>
    </location>
</feature>
<feature type="compositionally biased region" description="Basic residues" evidence="1">
    <location>
        <begin position="80"/>
        <end position="91"/>
    </location>
</feature>
<feature type="compositionally biased region" description="Low complexity" evidence="1">
    <location>
        <begin position="250"/>
        <end position="259"/>
    </location>
</feature>
<feature type="compositionally biased region" description="Basic and acidic residues" evidence="1">
    <location>
        <begin position="231"/>
        <end position="240"/>
    </location>
</feature>
<dbReference type="InterPro" id="IPR027079">
    <property type="entry name" value="Tfb1/GTF2H1"/>
</dbReference>
<feature type="region of interest" description="Disordered" evidence="1">
    <location>
        <begin position="673"/>
        <end position="709"/>
    </location>
</feature>
<feature type="compositionally biased region" description="Low complexity" evidence="1">
    <location>
        <begin position="414"/>
        <end position="423"/>
    </location>
</feature>
<feature type="compositionally biased region" description="Acidic residues" evidence="1">
    <location>
        <begin position="128"/>
        <end position="151"/>
    </location>
</feature>
<feature type="domain" description="TFIIH p62 subunit N-terminal" evidence="2">
    <location>
        <begin position="1073"/>
        <end position="1136"/>
    </location>
</feature>
<feature type="compositionally biased region" description="Acidic residues" evidence="1">
    <location>
        <begin position="94"/>
        <end position="108"/>
    </location>
</feature>